<dbReference type="InterPro" id="IPR000672">
    <property type="entry name" value="THF_DH/CycHdrlase"/>
</dbReference>
<keyword evidence="5" id="KW-0521">NADP</keyword>
<comment type="caution">
    <text evidence="11">The sequence shown here is derived from an EMBL/GenBank/DDBJ whole genome shotgun (WGS) entry which is preliminary data.</text>
</comment>
<keyword evidence="4" id="KW-0378">Hydrolase</keyword>
<keyword evidence="7" id="KW-0028">Amino-acid biosynthesis</keyword>
<keyword evidence="7" id="KW-0486">Methionine biosynthesis</keyword>
<dbReference type="SUPFAM" id="SSF53223">
    <property type="entry name" value="Aminoacid dehydrogenase-like, N-terminal domain"/>
    <property type="match status" value="1"/>
</dbReference>
<dbReference type="GO" id="GO:0004488">
    <property type="term" value="F:methylenetetrahydrofolate dehydrogenase (NADP+) activity"/>
    <property type="evidence" value="ECO:0007669"/>
    <property type="project" value="InterPro"/>
</dbReference>
<dbReference type="SUPFAM" id="SSF51735">
    <property type="entry name" value="NAD(P)-binding Rossmann-fold domains"/>
    <property type="match status" value="1"/>
</dbReference>
<dbReference type="Gene3D" id="3.40.50.10860">
    <property type="entry name" value="Leucine Dehydrogenase, chain A, domain 1"/>
    <property type="match status" value="1"/>
</dbReference>
<comment type="pathway">
    <text evidence="1">One-carbon metabolism; tetrahydrofolate interconversion.</text>
</comment>
<feature type="domain" description="Tetrahydrofolate dehydrogenase/cyclohydrolase NAD(P)-binding" evidence="10">
    <location>
        <begin position="133"/>
        <end position="266"/>
    </location>
</feature>
<keyword evidence="6" id="KW-0560">Oxidoreductase</keyword>
<dbReference type="PANTHER" id="PTHR48099:SF5">
    <property type="entry name" value="C-1-TETRAHYDROFOLATE SYNTHASE, CYTOPLASMIC"/>
    <property type="match status" value="1"/>
</dbReference>
<dbReference type="Gene3D" id="3.40.50.720">
    <property type="entry name" value="NAD(P)-binding Rossmann-like Domain"/>
    <property type="match status" value="1"/>
</dbReference>
<dbReference type="GO" id="GO:0009086">
    <property type="term" value="P:methionine biosynthetic process"/>
    <property type="evidence" value="ECO:0007669"/>
    <property type="project" value="UniProtKB-KW"/>
</dbReference>
<evidence type="ECO:0008006" key="13">
    <source>
        <dbReference type="Google" id="ProtNLM"/>
    </source>
</evidence>
<keyword evidence="8" id="KW-0511">Multifunctional enzyme</keyword>
<reference evidence="11 12" key="1">
    <citation type="journal article" date="2016" name="Nat. Commun.">
        <title>Thousands of microbial genomes shed light on interconnected biogeochemical processes in an aquifer system.</title>
        <authorList>
            <person name="Anantharaman K."/>
            <person name="Brown C.T."/>
            <person name="Hug L.A."/>
            <person name="Sharon I."/>
            <person name="Castelle C.J."/>
            <person name="Probst A.J."/>
            <person name="Thomas B.C."/>
            <person name="Singh A."/>
            <person name="Wilkins M.J."/>
            <person name="Karaoz U."/>
            <person name="Brodie E.L."/>
            <person name="Williams K.H."/>
            <person name="Hubbard S.S."/>
            <person name="Banfield J.F."/>
        </authorList>
    </citation>
    <scope>NUCLEOTIDE SEQUENCE [LARGE SCALE GENOMIC DNA]</scope>
</reference>
<dbReference type="PRINTS" id="PR00085">
    <property type="entry name" value="THFDHDRGNASE"/>
</dbReference>
<name>A0A1G1ZNJ8_9BACT</name>
<evidence type="ECO:0000256" key="3">
    <source>
        <dbReference type="ARBA" id="ARBA00022755"/>
    </source>
</evidence>
<sequence length="270" mass="29626">MNIIDGKKIAGTIINRLKKLPRGGKIFAAIMVGENPASLSFLKQKEKVAHECGIDFRIYTYKEEQWTNDTLRHEVGRISAQKSVGGVIVQLPLPEKFNAQYIVNAIDSRKDVDVLGERALGSFYAERSKVVPPTVGVVFRIMEELAIKILDKNVAVVGLGRLVGKPIALFLIKKVRNLILCDKNSDLGLLQCADIVISGVGKSHIIKKEHLKKGVIVIDFGYFLDGGTLKGDVDFDALSNYAEYATPTPGGTGPLLVAKLFENFYALNQV</sequence>
<dbReference type="InterPro" id="IPR036291">
    <property type="entry name" value="NAD(P)-bd_dom_sf"/>
</dbReference>
<evidence type="ECO:0000256" key="1">
    <source>
        <dbReference type="ARBA" id="ARBA00004777"/>
    </source>
</evidence>
<evidence type="ECO:0000256" key="2">
    <source>
        <dbReference type="ARBA" id="ARBA00022563"/>
    </source>
</evidence>
<dbReference type="InterPro" id="IPR046346">
    <property type="entry name" value="Aminoacid_DH-like_N_sf"/>
</dbReference>
<dbReference type="InterPro" id="IPR020631">
    <property type="entry name" value="THF_DH/CycHdrlase_NAD-bd_dom"/>
</dbReference>
<dbReference type="AlphaFoldDB" id="A0A1G1ZNJ8"/>
<evidence type="ECO:0000256" key="4">
    <source>
        <dbReference type="ARBA" id="ARBA00022801"/>
    </source>
</evidence>
<dbReference type="GO" id="GO:0005829">
    <property type="term" value="C:cytosol"/>
    <property type="evidence" value="ECO:0007669"/>
    <property type="project" value="TreeGrafter"/>
</dbReference>
<accession>A0A1G1ZNJ8</accession>
<gene>
    <name evidence="11" type="ORF">A3A04_00760</name>
</gene>
<dbReference type="GO" id="GO:0006164">
    <property type="term" value="P:purine nucleotide biosynthetic process"/>
    <property type="evidence" value="ECO:0007669"/>
    <property type="project" value="UniProtKB-KW"/>
</dbReference>
<protein>
    <recommendedName>
        <fullName evidence="13">Methenyltetrahydrofolate cyclohydrolase</fullName>
    </recommendedName>
</protein>
<dbReference type="EMBL" id="MHJI01000010">
    <property type="protein sequence ID" value="OGY66081.1"/>
    <property type="molecule type" value="Genomic_DNA"/>
</dbReference>
<dbReference type="Pfam" id="PF02882">
    <property type="entry name" value="THF_DHG_CYH_C"/>
    <property type="match status" value="1"/>
</dbReference>
<organism evidence="11 12">
    <name type="scientific">Candidatus Harrisonbacteria bacterium RIFCSPLOWO2_01_FULL_40_28</name>
    <dbReference type="NCBI Taxonomy" id="1798406"/>
    <lineage>
        <taxon>Bacteria</taxon>
        <taxon>Candidatus Harrisoniibacteriota</taxon>
    </lineage>
</organism>
<evidence type="ECO:0000256" key="8">
    <source>
        <dbReference type="ARBA" id="ARBA00023268"/>
    </source>
</evidence>
<evidence type="ECO:0000313" key="12">
    <source>
        <dbReference type="Proteomes" id="UP000178517"/>
    </source>
</evidence>
<evidence type="ECO:0000256" key="7">
    <source>
        <dbReference type="ARBA" id="ARBA00023167"/>
    </source>
</evidence>
<evidence type="ECO:0000256" key="6">
    <source>
        <dbReference type="ARBA" id="ARBA00023002"/>
    </source>
</evidence>
<keyword evidence="3" id="KW-0658">Purine biosynthesis</keyword>
<keyword evidence="2" id="KW-0554">One-carbon metabolism</keyword>
<dbReference type="STRING" id="1798406.A3A04_00760"/>
<evidence type="ECO:0000259" key="9">
    <source>
        <dbReference type="Pfam" id="PF00763"/>
    </source>
</evidence>
<dbReference type="GO" id="GO:0035999">
    <property type="term" value="P:tetrahydrofolate interconversion"/>
    <property type="evidence" value="ECO:0007669"/>
    <property type="project" value="TreeGrafter"/>
</dbReference>
<dbReference type="GO" id="GO:0004477">
    <property type="term" value="F:methenyltetrahydrofolate cyclohydrolase activity"/>
    <property type="evidence" value="ECO:0007669"/>
    <property type="project" value="TreeGrafter"/>
</dbReference>
<evidence type="ECO:0000313" key="11">
    <source>
        <dbReference type="EMBL" id="OGY66081.1"/>
    </source>
</evidence>
<proteinExistence type="predicted"/>
<dbReference type="Proteomes" id="UP000178517">
    <property type="component" value="Unassembled WGS sequence"/>
</dbReference>
<dbReference type="Pfam" id="PF00763">
    <property type="entry name" value="THF_DHG_CYH"/>
    <property type="match status" value="1"/>
</dbReference>
<evidence type="ECO:0000256" key="5">
    <source>
        <dbReference type="ARBA" id="ARBA00022857"/>
    </source>
</evidence>
<feature type="domain" description="Tetrahydrofolate dehydrogenase/cyclohydrolase catalytic" evidence="9">
    <location>
        <begin position="4"/>
        <end position="113"/>
    </location>
</feature>
<dbReference type="InterPro" id="IPR020630">
    <property type="entry name" value="THF_DH/CycHdrlase_cat_dom"/>
</dbReference>
<evidence type="ECO:0000259" key="10">
    <source>
        <dbReference type="Pfam" id="PF02882"/>
    </source>
</evidence>
<dbReference type="PANTHER" id="PTHR48099">
    <property type="entry name" value="C-1-TETRAHYDROFOLATE SYNTHASE, CYTOPLASMIC-RELATED"/>
    <property type="match status" value="1"/>
</dbReference>